<gene>
    <name evidence="1" type="ORF">O3P69_001782</name>
</gene>
<sequence>MLFGEDDDNPTMPSLEMLQKLKKSIDIDLTIKRFIDYRMVVDIKTAELYMKDKSVLENICRQQVMSNPLLSSLYYDNSVPKNYNKSKKKIFMSGSPLEDELDSASIVSEKDAVAITAAASVVVTPELILYQELTDILTNSSKNTDPATRLTNKISFLKKMLAFKIGNMCNMSKMLNLSSFIVIATIEDQIFQTPFGPVLVSDDDEKIEVDKTSTVLVQVESYSSNVPLTDKEYLSAKAENKMRFLSLIILRAVMGVGKRLERSDKWIFYVTIDNEERVGMKKCEDVLEDSAEFIALCTPVTDEDMQLEFVVCWVL</sequence>
<accession>A0AAW0V0R8</accession>
<name>A0AAW0V0R8_SCYPA</name>
<comment type="caution">
    <text evidence="1">The sequence shown here is derived from an EMBL/GenBank/DDBJ whole genome shotgun (WGS) entry which is preliminary data.</text>
</comment>
<organism evidence="1 2">
    <name type="scientific">Scylla paramamosain</name>
    <name type="common">Mud crab</name>
    <dbReference type="NCBI Taxonomy" id="85552"/>
    <lineage>
        <taxon>Eukaryota</taxon>
        <taxon>Metazoa</taxon>
        <taxon>Ecdysozoa</taxon>
        <taxon>Arthropoda</taxon>
        <taxon>Crustacea</taxon>
        <taxon>Multicrustacea</taxon>
        <taxon>Malacostraca</taxon>
        <taxon>Eumalacostraca</taxon>
        <taxon>Eucarida</taxon>
        <taxon>Decapoda</taxon>
        <taxon>Pleocyemata</taxon>
        <taxon>Brachyura</taxon>
        <taxon>Eubrachyura</taxon>
        <taxon>Portunoidea</taxon>
        <taxon>Portunidae</taxon>
        <taxon>Portuninae</taxon>
        <taxon>Scylla</taxon>
    </lineage>
</organism>
<proteinExistence type="predicted"/>
<reference evidence="1 2" key="1">
    <citation type="submission" date="2023-03" db="EMBL/GenBank/DDBJ databases">
        <title>High-quality genome of Scylla paramamosain provides insights in environmental adaptation.</title>
        <authorList>
            <person name="Zhang L."/>
        </authorList>
    </citation>
    <scope>NUCLEOTIDE SEQUENCE [LARGE SCALE GENOMIC DNA]</scope>
    <source>
        <strain evidence="1">LZ_2023a</strain>
        <tissue evidence="1">Muscle</tissue>
    </source>
</reference>
<dbReference type="EMBL" id="JARAKH010000003">
    <property type="protein sequence ID" value="KAK8405446.1"/>
    <property type="molecule type" value="Genomic_DNA"/>
</dbReference>
<dbReference type="AlphaFoldDB" id="A0AAW0V0R8"/>
<protein>
    <submittedName>
        <fullName evidence="1">Uncharacterized protein</fullName>
    </submittedName>
</protein>
<evidence type="ECO:0000313" key="2">
    <source>
        <dbReference type="Proteomes" id="UP001487740"/>
    </source>
</evidence>
<dbReference type="Proteomes" id="UP001487740">
    <property type="component" value="Unassembled WGS sequence"/>
</dbReference>
<keyword evidence="2" id="KW-1185">Reference proteome</keyword>
<evidence type="ECO:0000313" key="1">
    <source>
        <dbReference type="EMBL" id="KAK8405446.1"/>
    </source>
</evidence>